<evidence type="ECO:0000313" key="6">
    <source>
        <dbReference type="EMBL" id="MBB4920615.1"/>
    </source>
</evidence>
<evidence type="ECO:0000259" key="5">
    <source>
        <dbReference type="SMART" id="SM00822"/>
    </source>
</evidence>
<keyword evidence="2" id="KW-0058">Aromatic hydrocarbons catabolism</keyword>
<evidence type="ECO:0000256" key="3">
    <source>
        <dbReference type="ARBA" id="ARBA00023002"/>
    </source>
</evidence>
<dbReference type="Gene3D" id="3.40.50.720">
    <property type="entry name" value="NAD(P)-binding Rossmann-like Domain"/>
    <property type="match status" value="1"/>
</dbReference>
<evidence type="ECO:0000256" key="2">
    <source>
        <dbReference type="ARBA" id="ARBA00022797"/>
    </source>
</evidence>
<protein>
    <submittedName>
        <fullName evidence="6">NAD(P)-dependent dehydrogenase (Short-subunit alcohol dehydrogenase family)</fullName>
    </submittedName>
</protein>
<dbReference type="GO" id="GO:0016491">
    <property type="term" value="F:oxidoreductase activity"/>
    <property type="evidence" value="ECO:0007669"/>
    <property type="project" value="UniProtKB-KW"/>
</dbReference>
<keyword evidence="4" id="KW-0520">NAD</keyword>
<dbReference type="SMART" id="SM00822">
    <property type="entry name" value="PKS_KR"/>
    <property type="match status" value="1"/>
</dbReference>
<dbReference type="PRINTS" id="PR00080">
    <property type="entry name" value="SDRFAMILY"/>
</dbReference>
<dbReference type="NCBIfam" id="NF005559">
    <property type="entry name" value="PRK07231.1"/>
    <property type="match status" value="1"/>
</dbReference>
<proteinExistence type="inferred from homology"/>
<feature type="domain" description="Ketoreductase" evidence="5">
    <location>
        <begin position="7"/>
        <end position="172"/>
    </location>
</feature>
<keyword evidence="3" id="KW-0560">Oxidoreductase</keyword>
<comment type="similarity">
    <text evidence="1">Belongs to the short-chain dehydrogenases/reductases (SDR) family.</text>
</comment>
<name>A0A7W7QVT0_9ACTN</name>
<dbReference type="AlphaFoldDB" id="A0A7W7QVT0"/>
<evidence type="ECO:0000256" key="1">
    <source>
        <dbReference type="ARBA" id="ARBA00006484"/>
    </source>
</evidence>
<dbReference type="InterPro" id="IPR036291">
    <property type="entry name" value="NAD(P)-bd_dom_sf"/>
</dbReference>
<reference evidence="6 7" key="1">
    <citation type="submission" date="2020-08" db="EMBL/GenBank/DDBJ databases">
        <title>Genomic Encyclopedia of Type Strains, Phase III (KMG-III): the genomes of soil and plant-associated and newly described type strains.</title>
        <authorList>
            <person name="Whitman W."/>
        </authorList>
    </citation>
    <scope>NUCLEOTIDE SEQUENCE [LARGE SCALE GENOMIC DNA]</scope>
    <source>
        <strain evidence="6 7">CECT 8840</strain>
    </source>
</reference>
<dbReference type="PANTHER" id="PTHR43943">
    <property type="entry name" value="DEHYDROGENASE/REDUCTASE (SDR FAMILY) MEMBER 4"/>
    <property type="match status" value="1"/>
</dbReference>
<dbReference type="CDD" id="cd05233">
    <property type="entry name" value="SDR_c"/>
    <property type="match status" value="1"/>
</dbReference>
<evidence type="ECO:0000313" key="7">
    <source>
        <dbReference type="Proteomes" id="UP000552644"/>
    </source>
</evidence>
<dbReference type="PRINTS" id="PR00081">
    <property type="entry name" value="GDHRDH"/>
</dbReference>
<sequence length="250" mass="25913">MTRFLGKIALITGGTSGMGLATAHRLLAEGARVVVTGRDKVRLDTAVTSLGDRALGVPGDAADLADLETLASTIHDRYDRLDVVFANAGVGAFQSFGDVTEAEFHRVVDVNFKAAFFTVQKTLPLLSDEGAIVINASFALHRGTPGTALYSATKAAAHNLTRTLAAELAPRRIRVNSVSPGTIDTPAFRGEVSPEARAAVAASITAGRVGTAEEVAAVVAFLASDEASYITGQDILVDGGLTHTTPAPML</sequence>
<dbReference type="FunFam" id="3.40.50.720:FF:000084">
    <property type="entry name" value="Short-chain dehydrogenase reductase"/>
    <property type="match status" value="1"/>
</dbReference>
<dbReference type="RefSeq" id="WP_184725107.1">
    <property type="nucleotide sequence ID" value="NZ_JACHJP010000015.1"/>
</dbReference>
<organism evidence="6 7">
    <name type="scientific">Streptosporangium saharense</name>
    <dbReference type="NCBI Taxonomy" id="1706840"/>
    <lineage>
        <taxon>Bacteria</taxon>
        <taxon>Bacillati</taxon>
        <taxon>Actinomycetota</taxon>
        <taxon>Actinomycetes</taxon>
        <taxon>Streptosporangiales</taxon>
        <taxon>Streptosporangiaceae</taxon>
        <taxon>Streptosporangium</taxon>
    </lineage>
</organism>
<dbReference type="InterPro" id="IPR002347">
    <property type="entry name" value="SDR_fam"/>
</dbReference>
<dbReference type="PANTHER" id="PTHR43943:SF17">
    <property type="entry name" value="3-PHENYLPROPIONATE-DIHYDRODIOL_CINNAMIC ACID-DIHYDRODIOL DEHYDROGENASE"/>
    <property type="match status" value="1"/>
</dbReference>
<dbReference type="EMBL" id="JACHJP010000015">
    <property type="protein sequence ID" value="MBB4920615.1"/>
    <property type="molecule type" value="Genomic_DNA"/>
</dbReference>
<accession>A0A7W7QVT0</accession>
<dbReference type="PROSITE" id="PS00061">
    <property type="entry name" value="ADH_SHORT"/>
    <property type="match status" value="1"/>
</dbReference>
<dbReference type="SUPFAM" id="SSF51735">
    <property type="entry name" value="NAD(P)-binding Rossmann-fold domains"/>
    <property type="match status" value="1"/>
</dbReference>
<dbReference type="Pfam" id="PF13561">
    <property type="entry name" value="adh_short_C2"/>
    <property type="match status" value="1"/>
</dbReference>
<gene>
    <name evidence="6" type="ORF">FHS44_007766</name>
</gene>
<dbReference type="InterPro" id="IPR057326">
    <property type="entry name" value="KR_dom"/>
</dbReference>
<keyword evidence="7" id="KW-1185">Reference proteome</keyword>
<dbReference type="Proteomes" id="UP000552644">
    <property type="component" value="Unassembled WGS sequence"/>
</dbReference>
<evidence type="ECO:0000256" key="4">
    <source>
        <dbReference type="ARBA" id="ARBA00023027"/>
    </source>
</evidence>
<comment type="caution">
    <text evidence="6">The sequence shown here is derived from an EMBL/GenBank/DDBJ whole genome shotgun (WGS) entry which is preliminary data.</text>
</comment>
<dbReference type="InterPro" id="IPR020904">
    <property type="entry name" value="Sc_DH/Rdtase_CS"/>
</dbReference>